<proteinExistence type="predicted"/>
<dbReference type="AlphaFoldDB" id="A0A210PWD0"/>
<dbReference type="Gene3D" id="2.60.210.10">
    <property type="entry name" value="Apoptosis, Tumor Necrosis Factor Receptor Associated Protein 2, Chain A"/>
    <property type="match status" value="1"/>
</dbReference>
<dbReference type="InterPro" id="IPR008974">
    <property type="entry name" value="TRAF-like"/>
</dbReference>
<evidence type="ECO:0000313" key="2">
    <source>
        <dbReference type="Proteomes" id="UP000242188"/>
    </source>
</evidence>
<dbReference type="InterPro" id="IPR002083">
    <property type="entry name" value="MATH/TRAF_dom"/>
</dbReference>
<dbReference type="STRING" id="6573.A0A210PWD0"/>
<sequence length="416" mass="48182">MAKLFRMIRLNDRFDTQVFTFSLPNKILREFSPDVYSKDFVYGYQKWTVSFVKSDHHLGAYLKLQTSSNAMLCKMDYSFTFLNSEHFTKNESFLEKGCEFSDQSDTKGRKTFMPLEDLLHRKFIQENGEFLVELELRNIVSTLNCFLNIPKDYTNRYSYGPRMESPYFSFGLFDWSISLFPNASTADTESNVAIQLHRHTSFDHLCNVKYHVTLGDTDPYESGTIDQLLDATGNSDPYVIGSTLQLLAKGRTSIKVRLDMYSVVSVSEVSLLVLNRNKNGAHLYDRDKQAWMLEADASGKSLAFRLYYTDISHVPRKFTRYVSFNIVVLPANPERNVARALNGPFYRYYVQQDLDDGFMVHTDIKMDELSDPESDFLSSEDQTLTVHIEWIDSHLLISPNFHSLDDATRLHKHQMM</sequence>
<dbReference type="SUPFAM" id="SSF49599">
    <property type="entry name" value="TRAF domain-like"/>
    <property type="match status" value="2"/>
</dbReference>
<name>A0A210PWD0_MIZYE</name>
<dbReference type="Proteomes" id="UP000242188">
    <property type="component" value="Unassembled WGS sequence"/>
</dbReference>
<protein>
    <recommendedName>
        <fullName evidence="3">MATH domain-containing protein</fullName>
    </recommendedName>
</protein>
<gene>
    <name evidence="1" type="ORF">KP79_PYT13368</name>
</gene>
<dbReference type="OrthoDB" id="10035275at2759"/>
<comment type="caution">
    <text evidence="1">The sequence shown here is derived from an EMBL/GenBank/DDBJ whole genome shotgun (WGS) entry which is preliminary data.</text>
</comment>
<evidence type="ECO:0000313" key="1">
    <source>
        <dbReference type="EMBL" id="OWF40798.1"/>
    </source>
</evidence>
<keyword evidence="2" id="KW-1185">Reference proteome</keyword>
<dbReference type="CDD" id="cd00121">
    <property type="entry name" value="MATH"/>
    <property type="match status" value="1"/>
</dbReference>
<organism evidence="1 2">
    <name type="scientific">Mizuhopecten yessoensis</name>
    <name type="common">Japanese scallop</name>
    <name type="synonym">Patinopecten yessoensis</name>
    <dbReference type="NCBI Taxonomy" id="6573"/>
    <lineage>
        <taxon>Eukaryota</taxon>
        <taxon>Metazoa</taxon>
        <taxon>Spiralia</taxon>
        <taxon>Lophotrochozoa</taxon>
        <taxon>Mollusca</taxon>
        <taxon>Bivalvia</taxon>
        <taxon>Autobranchia</taxon>
        <taxon>Pteriomorphia</taxon>
        <taxon>Pectinida</taxon>
        <taxon>Pectinoidea</taxon>
        <taxon>Pectinidae</taxon>
        <taxon>Mizuhopecten</taxon>
    </lineage>
</organism>
<reference evidence="1 2" key="1">
    <citation type="journal article" date="2017" name="Nat. Ecol. Evol.">
        <title>Scallop genome provides insights into evolution of bilaterian karyotype and development.</title>
        <authorList>
            <person name="Wang S."/>
            <person name="Zhang J."/>
            <person name="Jiao W."/>
            <person name="Li J."/>
            <person name="Xun X."/>
            <person name="Sun Y."/>
            <person name="Guo X."/>
            <person name="Huan P."/>
            <person name="Dong B."/>
            <person name="Zhang L."/>
            <person name="Hu X."/>
            <person name="Sun X."/>
            <person name="Wang J."/>
            <person name="Zhao C."/>
            <person name="Wang Y."/>
            <person name="Wang D."/>
            <person name="Huang X."/>
            <person name="Wang R."/>
            <person name="Lv J."/>
            <person name="Li Y."/>
            <person name="Zhang Z."/>
            <person name="Liu B."/>
            <person name="Lu W."/>
            <person name="Hui Y."/>
            <person name="Liang J."/>
            <person name="Zhou Z."/>
            <person name="Hou R."/>
            <person name="Li X."/>
            <person name="Liu Y."/>
            <person name="Li H."/>
            <person name="Ning X."/>
            <person name="Lin Y."/>
            <person name="Zhao L."/>
            <person name="Xing Q."/>
            <person name="Dou J."/>
            <person name="Li Y."/>
            <person name="Mao J."/>
            <person name="Guo H."/>
            <person name="Dou H."/>
            <person name="Li T."/>
            <person name="Mu C."/>
            <person name="Jiang W."/>
            <person name="Fu Q."/>
            <person name="Fu X."/>
            <person name="Miao Y."/>
            <person name="Liu J."/>
            <person name="Yu Q."/>
            <person name="Li R."/>
            <person name="Liao H."/>
            <person name="Li X."/>
            <person name="Kong Y."/>
            <person name="Jiang Z."/>
            <person name="Chourrout D."/>
            <person name="Li R."/>
            <person name="Bao Z."/>
        </authorList>
    </citation>
    <scope>NUCLEOTIDE SEQUENCE [LARGE SCALE GENOMIC DNA]</scope>
    <source>
        <strain evidence="1 2">PY_sf001</strain>
    </source>
</reference>
<evidence type="ECO:0008006" key="3">
    <source>
        <dbReference type="Google" id="ProtNLM"/>
    </source>
</evidence>
<dbReference type="EMBL" id="NEDP02005445">
    <property type="protein sequence ID" value="OWF40798.1"/>
    <property type="molecule type" value="Genomic_DNA"/>
</dbReference>
<accession>A0A210PWD0</accession>